<evidence type="ECO:0000313" key="3">
    <source>
        <dbReference type="EMBL" id="GGZ36591.1"/>
    </source>
</evidence>
<feature type="region of interest" description="Disordered" evidence="1">
    <location>
        <begin position="85"/>
        <end position="110"/>
    </location>
</feature>
<dbReference type="Pfam" id="PF13443">
    <property type="entry name" value="HTH_26"/>
    <property type="match status" value="1"/>
</dbReference>
<dbReference type="AlphaFoldDB" id="A0A918QA16"/>
<evidence type="ECO:0000256" key="1">
    <source>
        <dbReference type="SAM" id="MobiDB-lite"/>
    </source>
</evidence>
<organism evidence="3 4">
    <name type="scientific">Streptomyces inusitatus</name>
    <dbReference type="NCBI Taxonomy" id="68221"/>
    <lineage>
        <taxon>Bacteria</taxon>
        <taxon>Bacillati</taxon>
        <taxon>Actinomycetota</taxon>
        <taxon>Actinomycetes</taxon>
        <taxon>Kitasatosporales</taxon>
        <taxon>Streptomycetaceae</taxon>
        <taxon>Streptomyces</taxon>
    </lineage>
</organism>
<evidence type="ECO:0000259" key="2">
    <source>
        <dbReference type="Pfam" id="PF13443"/>
    </source>
</evidence>
<keyword evidence="4" id="KW-1185">Reference proteome</keyword>
<protein>
    <recommendedName>
        <fullName evidence="2">HTH cro/C1-type domain-containing protein</fullName>
    </recommendedName>
</protein>
<feature type="domain" description="HTH cro/C1-type" evidence="2">
    <location>
        <begin position="6"/>
        <end position="72"/>
    </location>
</feature>
<evidence type="ECO:0000313" key="4">
    <source>
        <dbReference type="Proteomes" id="UP000630936"/>
    </source>
</evidence>
<feature type="compositionally biased region" description="Basic and acidic residues" evidence="1">
    <location>
        <begin position="100"/>
        <end position="110"/>
    </location>
</feature>
<comment type="caution">
    <text evidence="3">The sequence shown here is derived from an EMBL/GenBank/DDBJ whole genome shotgun (WGS) entry which is preliminary data.</text>
</comment>
<dbReference type="EMBL" id="BMWG01000009">
    <property type="protein sequence ID" value="GGZ36591.1"/>
    <property type="molecule type" value="Genomic_DNA"/>
</dbReference>
<name>A0A918QA16_9ACTN</name>
<accession>A0A918QA16</accession>
<feature type="compositionally biased region" description="Low complexity" evidence="1">
    <location>
        <begin position="86"/>
        <end position="98"/>
    </location>
</feature>
<reference evidence="3" key="1">
    <citation type="journal article" date="2014" name="Int. J. Syst. Evol. Microbiol.">
        <title>Complete genome sequence of Corynebacterium casei LMG S-19264T (=DSM 44701T), isolated from a smear-ripened cheese.</title>
        <authorList>
            <consortium name="US DOE Joint Genome Institute (JGI-PGF)"/>
            <person name="Walter F."/>
            <person name="Albersmeier A."/>
            <person name="Kalinowski J."/>
            <person name="Ruckert C."/>
        </authorList>
    </citation>
    <scope>NUCLEOTIDE SEQUENCE</scope>
    <source>
        <strain evidence="3">JCM 4988</strain>
    </source>
</reference>
<dbReference type="InterPro" id="IPR001387">
    <property type="entry name" value="Cro/C1-type_HTH"/>
</dbReference>
<gene>
    <name evidence="3" type="ORF">GCM10010387_33320</name>
</gene>
<sequence>MKWNLRLTAANKGVWKASELRRSLAEHGLVISAGKMSGLWSGQPVSLKLEDLDVICVVLGCDIGDLLIPEPDKVTRPGQDTIAREAAVGSPAPVPAVVPRRRDGRSLPPM</sequence>
<proteinExistence type="predicted"/>
<reference evidence="3" key="2">
    <citation type="submission" date="2020-09" db="EMBL/GenBank/DDBJ databases">
        <authorList>
            <person name="Sun Q."/>
            <person name="Ohkuma M."/>
        </authorList>
    </citation>
    <scope>NUCLEOTIDE SEQUENCE</scope>
    <source>
        <strain evidence="3">JCM 4988</strain>
    </source>
</reference>
<dbReference type="RefSeq" id="WP_190123881.1">
    <property type="nucleotide sequence ID" value="NZ_BMWG01000009.1"/>
</dbReference>
<dbReference type="Proteomes" id="UP000630936">
    <property type="component" value="Unassembled WGS sequence"/>
</dbReference>